<dbReference type="GO" id="GO:0006098">
    <property type="term" value="P:pentose-phosphate shunt"/>
    <property type="evidence" value="ECO:0007669"/>
    <property type="project" value="UniProtKB-UniPathway"/>
</dbReference>
<dbReference type="eggNOG" id="COG0363">
    <property type="taxonomic scope" value="Bacteria"/>
</dbReference>
<keyword evidence="10" id="KW-1185">Reference proteome</keyword>
<organism evidence="9 10">
    <name type="scientific">Asticcacaulis biprosthecium C19</name>
    <dbReference type="NCBI Taxonomy" id="715226"/>
    <lineage>
        <taxon>Bacteria</taxon>
        <taxon>Pseudomonadati</taxon>
        <taxon>Pseudomonadota</taxon>
        <taxon>Alphaproteobacteria</taxon>
        <taxon>Caulobacterales</taxon>
        <taxon>Caulobacteraceae</taxon>
        <taxon>Asticcacaulis</taxon>
    </lineage>
</organism>
<dbReference type="InterPro" id="IPR037171">
    <property type="entry name" value="NagB/RpiA_transferase-like"/>
</dbReference>
<keyword evidence="7 9" id="KW-0378">Hydrolase</keyword>
<dbReference type="PANTHER" id="PTHR11054:SF0">
    <property type="entry name" value="6-PHOSPHOGLUCONOLACTONASE"/>
    <property type="match status" value="1"/>
</dbReference>
<dbReference type="SUPFAM" id="SSF100950">
    <property type="entry name" value="NagB/RpiA/CoA transferase-like"/>
    <property type="match status" value="1"/>
</dbReference>
<dbReference type="Proteomes" id="UP000006512">
    <property type="component" value="Unassembled WGS sequence"/>
</dbReference>
<dbReference type="PANTHER" id="PTHR11054">
    <property type="entry name" value="6-PHOSPHOGLUCONOLACTONASE"/>
    <property type="match status" value="1"/>
</dbReference>
<evidence type="ECO:0000256" key="3">
    <source>
        <dbReference type="ARBA" id="ARBA00004961"/>
    </source>
</evidence>
<dbReference type="CDD" id="cd01400">
    <property type="entry name" value="6PGL"/>
    <property type="match status" value="1"/>
</dbReference>
<dbReference type="InterPro" id="IPR039104">
    <property type="entry name" value="6PGL"/>
</dbReference>
<dbReference type="GO" id="GO:0005975">
    <property type="term" value="P:carbohydrate metabolic process"/>
    <property type="evidence" value="ECO:0007669"/>
    <property type="project" value="UniProtKB-UniRule"/>
</dbReference>
<dbReference type="GO" id="GO:0017057">
    <property type="term" value="F:6-phosphogluconolactonase activity"/>
    <property type="evidence" value="ECO:0007669"/>
    <property type="project" value="UniProtKB-UniRule"/>
</dbReference>
<feature type="domain" description="Glucosamine/galactosamine-6-phosphate isomerase" evidence="8">
    <location>
        <begin position="35"/>
        <end position="245"/>
    </location>
</feature>
<dbReference type="AlphaFoldDB" id="F4QPL2"/>
<dbReference type="RefSeq" id="WP_006273470.1">
    <property type="nucleotide sequence ID" value="NZ_GL883078.1"/>
</dbReference>
<proteinExistence type="inferred from homology"/>
<dbReference type="NCBIfam" id="TIGR01198">
    <property type="entry name" value="pgl"/>
    <property type="match status" value="1"/>
</dbReference>
<accession>F4QPL2</accession>
<sequence>MTEAAVQRDIPEPTVLHWPAPGGEVRVLSFVSKADAGAYVADVIADTLQAAVADRGKALWIGCGGSTPKPIYESLTTLDLDWDRITLAQVDERFVPTDDTNSNTRMMREALEPVLDDMDFMTLIQDLSSAQACADKAEARFLELGGGAAPVFDIALMGMGPDAHYASIFPHHAINGEVYGTDRIVLPVAPTDGSLEPVLPRITLSVPALNRSRKIIFFITGATKLEVLRSASQSTDPLESPIGAFLAQCPAPVEFVWAA</sequence>
<evidence type="ECO:0000259" key="8">
    <source>
        <dbReference type="Pfam" id="PF01182"/>
    </source>
</evidence>
<reference evidence="10" key="1">
    <citation type="submission" date="2011-03" db="EMBL/GenBank/DDBJ databases">
        <title>Draft genome sequence of Brevundimonas diminuta.</title>
        <authorList>
            <person name="Brown P.J.B."/>
            <person name="Buechlein A."/>
            <person name="Hemmerich C."/>
            <person name="Brun Y.V."/>
        </authorList>
    </citation>
    <scope>NUCLEOTIDE SEQUENCE [LARGE SCALE GENOMIC DNA]</scope>
    <source>
        <strain evidence="10">C19</strain>
    </source>
</reference>
<dbReference type="InterPro" id="IPR005900">
    <property type="entry name" value="6-phosphogluconolactonase_DevB"/>
</dbReference>
<evidence type="ECO:0000256" key="7">
    <source>
        <dbReference type="RuleBase" id="RU365095"/>
    </source>
</evidence>
<dbReference type="OrthoDB" id="9810967at2"/>
<evidence type="ECO:0000256" key="2">
    <source>
        <dbReference type="ARBA" id="ARBA00002681"/>
    </source>
</evidence>
<protein>
    <recommendedName>
        <fullName evidence="6 7">6-phosphogluconolactonase</fullName>
        <shortName evidence="7">6PGL</shortName>
        <ecNumber evidence="5 7">3.1.1.31</ecNumber>
    </recommendedName>
</protein>
<comment type="catalytic activity">
    <reaction evidence="1 7">
        <text>6-phospho-D-glucono-1,5-lactone + H2O = 6-phospho-D-gluconate + H(+)</text>
        <dbReference type="Rhea" id="RHEA:12556"/>
        <dbReference type="ChEBI" id="CHEBI:15377"/>
        <dbReference type="ChEBI" id="CHEBI:15378"/>
        <dbReference type="ChEBI" id="CHEBI:57955"/>
        <dbReference type="ChEBI" id="CHEBI:58759"/>
        <dbReference type="EC" id="3.1.1.31"/>
    </reaction>
</comment>
<dbReference type="EMBL" id="GL883078">
    <property type="protein sequence ID" value="EGF91270.1"/>
    <property type="molecule type" value="Genomic_DNA"/>
</dbReference>
<dbReference type="STRING" id="715226.ABI_26850"/>
<gene>
    <name evidence="7" type="primary">pgl</name>
    <name evidence="9" type="ORF">ABI_26850</name>
</gene>
<dbReference type="InterPro" id="IPR006148">
    <property type="entry name" value="Glc/Gal-6P_isomerase"/>
</dbReference>
<name>F4QPL2_9CAUL</name>
<dbReference type="EC" id="3.1.1.31" evidence="5 7"/>
<dbReference type="UniPathway" id="UPA00115">
    <property type="reaction ID" value="UER00409"/>
</dbReference>
<evidence type="ECO:0000256" key="5">
    <source>
        <dbReference type="ARBA" id="ARBA00013198"/>
    </source>
</evidence>
<comment type="pathway">
    <text evidence="3 7">Carbohydrate degradation; pentose phosphate pathway; D-ribulose 5-phosphate from D-glucose 6-phosphate (oxidative stage): step 2/3.</text>
</comment>
<dbReference type="HOGENOM" id="CLU_053947_2_1_5"/>
<evidence type="ECO:0000313" key="10">
    <source>
        <dbReference type="Proteomes" id="UP000006512"/>
    </source>
</evidence>
<comment type="similarity">
    <text evidence="4 7">Belongs to the glucosamine/galactosamine-6-phosphate isomerase family. 6-phosphogluconolactonase subfamily.</text>
</comment>
<dbReference type="Pfam" id="PF01182">
    <property type="entry name" value="Glucosamine_iso"/>
    <property type="match status" value="1"/>
</dbReference>
<evidence type="ECO:0000256" key="6">
    <source>
        <dbReference type="ARBA" id="ARBA00020337"/>
    </source>
</evidence>
<evidence type="ECO:0000256" key="4">
    <source>
        <dbReference type="ARBA" id="ARBA00010662"/>
    </source>
</evidence>
<evidence type="ECO:0000313" key="9">
    <source>
        <dbReference type="EMBL" id="EGF91270.1"/>
    </source>
</evidence>
<evidence type="ECO:0000256" key="1">
    <source>
        <dbReference type="ARBA" id="ARBA00000832"/>
    </source>
</evidence>
<dbReference type="Gene3D" id="3.40.50.1360">
    <property type="match status" value="1"/>
</dbReference>
<comment type="function">
    <text evidence="2 7">Hydrolysis of 6-phosphogluconolactone to 6-phosphogluconate.</text>
</comment>